<accession>A0ABQ6VQR4</accession>
<dbReference type="RefSeq" id="WP_153467106.1">
    <property type="nucleotide sequence ID" value="NZ_CM018730.1"/>
</dbReference>
<evidence type="ECO:0008006" key="3">
    <source>
        <dbReference type="Google" id="ProtNLM"/>
    </source>
</evidence>
<name>A0ABQ6VQR4_9PROT</name>
<organism evidence="1 2">
    <name type="scientific">Komagataeibacter medellinensis</name>
    <dbReference type="NCBI Taxonomy" id="1177712"/>
    <lineage>
        <taxon>Bacteria</taxon>
        <taxon>Pseudomonadati</taxon>
        <taxon>Pseudomonadota</taxon>
        <taxon>Alphaproteobacteria</taxon>
        <taxon>Acetobacterales</taxon>
        <taxon>Acetobacteraceae</taxon>
        <taxon>Komagataeibacter</taxon>
    </lineage>
</organism>
<comment type="caution">
    <text evidence="1">The sequence shown here is derived from an EMBL/GenBank/DDBJ whole genome shotgun (WGS) entry which is preliminary data.</text>
</comment>
<dbReference type="EMBL" id="QYAZ01000004">
    <property type="protein sequence ID" value="KAB8122219.1"/>
    <property type="molecule type" value="Genomic_DNA"/>
</dbReference>
<evidence type="ECO:0000313" key="2">
    <source>
        <dbReference type="Proteomes" id="UP000427842"/>
    </source>
</evidence>
<evidence type="ECO:0000313" key="1">
    <source>
        <dbReference type="EMBL" id="KAB8122219.1"/>
    </source>
</evidence>
<dbReference type="Proteomes" id="UP000427842">
    <property type="component" value="Unassembled WGS sequence"/>
</dbReference>
<keyword evidence="2" id="KW-1185">Reference proteome</keyword>
<reference evidence="1 2" key="1">
    <citation type="submission" date="2018-09" db="EMBL/GenBank/DDBJ databases">
        <title>Genome sequence and characterization of the bcs clusters for the production of nanocellulose from the low pH resistant strain Komagataeibacter medellinensis ID13488.</title>
        <authorList>
            <person name="Hernandez-Arriaga A.M."/>
            <person name="Del Cerro C."/>
            <person name="Urbina L."/>
            <person name="Eceiza A."/>
            <person name="Retegi A."/>
            <person name="Prieto M.A."/>
        </authorList>
    </citation>
    <scope>NUCLEOTIDE SEQUENCE [LARGE SCALE GENOMIC DNA]</scope>
    <source>
        <strain evidence="1 2">ID13488</strain>
        <plasmid evidence="1">pKM01</plasmid>
    </source>
</reference>
<protein>
    <recommendedName>
        <fullName evidence="3">DNA cytosine methyltransferase</fullName>
    </recommendedName>
</protein>
<geneLocation type="plasmid" evidence="1">
    <name>pKM01</name>
</geneLocation>
<sequence>MVKVKGLSKLKVLIAFECSGIVREAFRAQGHHAYSCDLKPAEDGSPYHIQDDVFNVIGKGWDLLIAHPPCTYLCSSGLHWNGRTPGRQAKTDAALDMVRALMAAPVDRIAIENPVGCISTQIRKADQYIQPYDYGDDASKRTGLWLKGLPKLVSPSGLRVPGRQVTKNGITYERWSNQTDSGQNRLGPGINRATDRARTYKGIAAAMAAQWK</sequence>
<keyword evidence="1" id="KW-0614">Plasmid</keyword>
<proteinExistence type="predicted"/>
<gene>
    <name evidence="1" type="ORF">D3W54_16040</name>
</gene>